<dbReference type="AlphaFoldDB" id="A0A365NA59"/>
<dbReference type="Proteomes" id="UP000251714">
    <property type="component" value="Unassembled WGS sequence"/>
</dbReference>
<evidence type="ECO:0000313" key="2">
    <source>
        <dbReference type="EMBL" id="RBA17697.1"/>
    </source>
</evidence>
<evidence type="ECO:0000313" key="3">
    <source>
        <dbReference type="Proteomes" id="UP000251714"/>
    </source>
</evidence>
<name>A0A365NA59_GIBIN</name>
<gene>
    <name evidence="2" type="ORF">FPRO05_11412</name>
</gene>
<protein>
    <submittedName>
        <fullName evidence="2">Uncharacterized protein</fullName>
    </submittedName>
</protein>
<feature type="region of interest" description="Disordered" evidence="1">
    <location>
        <begin position="88"/>
        <end position="113"/>
    </location>
</feature>
<accession>A0A365NA59</accession>
<dbReference type="EMBL" id="PKMI01000016">
    <property type="protein sequence ID" value="RBA17697.1"/>
    <property type="molecule type" value="Genomic_DNA"/>
</dbReference>
<comment type="caution">
    <text evidence="2">The sequence shown here is derived from an EMBL/GenBank/DDBJ whole genome shotgun (WGS) entry which is preliminary data.</text>
</comment>
<reference evidence="2 3" key="1">
    <citation type="submission" date="2017-12" db="EMBL/GenBank/DDBJ databases">
        <title>Genome sequence of the mycotoxigenic crop pathogen Fusarium proliferatum, strain ITEM 2341 from Date Palm.</title>
        <authorList>
            <person name="Almiman B.F."/>
            <person name="Shittu T.A."/>
            <person name="Muthumeenakshi S."/>
            <person name="Baroncelli R."/>
            <person name="Sreenivasaprasada S."/>
        </authorList>
    </citation>
    <scope>NUCLEOTIDE SEQUENCE [LARGE SCALE GENOMIC DNA]</scope>
    <source>
        <strain evidence="2 3">ITEM 2341</strain>
    </source>
</reference>
<proteinExistence type="predicted"/>
<evidence type="ECO:0000256" key="1">
    <source>
        <dbReference type="SAM" id="MobiDB-lite"/>
    </source>
</evidence>
<organism evidence="2 3">
    <name type="scientific">Gibberella intermedia</name>
    <name type="common">Bulb rot disease fungus</name>
    <name type="synonym">Fusarium proliferatum</name>
    <dbReference type="NCBI Taxonomy" id="948311"/>
    <lineage>
        <taxon>Eukaryota</taxon>
        <taxon>Fungi</taxon>
        <taxon>Dikarya</taxon>
        <taxon>Ascomycota</taxon>
        <taxon>Pezizomycotina</taxon>
        <taxon>Sordariomycetes</taxon>
        <taxon>Hypocreomycetidae</taxon>
        <taxon>Hypocreales</taxon>
        <taxon>Nectriaceae</taxon>
        <taxon>Fusarium</taxon>
        <taxon>Fusarium fujikuroi species complex</taxon>
    </lineage>
</organism>
<sequence>MLGLIAVSNNGYLVVFSFISHYRGVLILGYDPRSYISRESSPNKSFQTDQDLLFATSPANQDLILANGEANPVIKGSAYDAVGFLPLGEPNEDMEPNHDVNDEQAANSPPCFPTAAQKAHVIKRKSDHY</sequence>